<dbReference type="GO" id="GO:0003700">
    <property type="term" value="F:DNA-binding transcription factor activity"/>
    <property type="evidence" value="ECO:0007669"/>
    <property type="project" value="TreeGrafter"/>
</dbReference>
<accession>A0A8J5W3K8</accession>
<evidence type="ECO:0000256" key="1">
    <source>
        <dbReference type="ARBA" id="ARBA00004123"/>
    </source>
</evidence>
<evidence type="ECO:0000256" key="3">
    <source>
        <dbReference type="PROSITE-ProRule" id="PRU00357"/>
    </source>
</evidence>
<feature type="region of interest" description="Disordered" evidence="4">
    <location>
        <begin position="42"/>
        <end position="64"/>
    </location>
</feature>
<organism evidence="6 7">
    <name type="scientific">Zizania palustris</name>
    <name type="common">Northern wild rice</name>
    <dbReference type="NCBI Taxonomy" id="103762"/>
    <lineage>
        <taxon>Eukaryota</taxon>
        <taxon>Viridiplantae</taxon>
        <taxon>Streptophyta</taxon>
        <taxon>Embryophyta</taxon>
        <taxon>Tracheophyta</taxon>
        <taxon>Spermatophyta</taxon>
        <taxon>Magnoliopsida</taxon>
        <taxon>Liliopsida</taxon>
        <taxon>Poales</taxon>
        <taxon>Poaceae</taxon>
        <taxon>BOP clade</taxon>
        <taxon>Oryzoideae</taxon>
        <taxon>Oryzeae</taxon>
        <taxon>Zizaniinae</taxon>
        <taxon>Zizania</taxon>
    </lineage>
</organism>
<keyword evidence="2 3" id="KW-0539">Nucleus</keyword>
<evidence type="ECO:0000313" key="7">
    <source>
        <dbReference type="Proteomes" id="UP000729402"/>
    </source>
</evidence>
<dbReference type="Pfam" id="PF06203">
    <property type="entry name" value="CCT"/>
    <property type="match status" value="1"/>
</dbReference>
<dbReference type="InterPro" id="IPR045281">
    <property type="entry name" value="CONSTANS-like"/>
</dbReference>
<evidence type="ECO:0000259" key="5">
    <source>
        <dbReference type="PROSITE" id="PS51017"/>
    </source>
</evidence>
<dbReference type="GO" id="GO:0005634">
    <property type="term" value="C:nucleus"/>
    <property type="evidence" value="ECO:0007669"/>
    <property type="project" value="UniProtKB-SubCell"/>
</dbReference>
<protein>
    <recommendedName>
        <fullName evidence="5">CCT domain-containing protein</fullName>
    </recommendedName>
</protein>
<proteinExistence type="predicted"/>
<dbReference type="AlphaFoldDB" id="A0A8J5W3K8"/>
<dbReference type="PANTHER" id="PTHR31319:SF110">
    <property type="entry name" value="CCT MOTIF FAMILY PROTEIN"/>
    <property type="match status" value="1"/>
</dbReference>
<gene>
    <name evidence="6" type="ORF">GUJ93_ZPchr0006g46416</name>
</gene>
<evidence type="ECO:0000256" key="4">
    <source>
        <dbReference type="SAM" id="MobiDB-lite"/>
    </source>
</evidence>
<dbReference type="PANTHER" id="PTHR31319">
    <property type="entry name" value="ZINC FINGER PROTEIN CONSTANS-LIKE 4"/>
    <property type="match status" value="1"/>
</dbReference>
<reference evidence="6" key="2">
    <citation type="submission" date="2021-02" db="EMBL/GenBank/DDBJ databases">
        <authorList>
            <person name="Kimball J.A."/>
            <person name="Haas M.W."/>
            <person name="Macchietto M."/>
            <person name="Kono T."/>
            <person name="Duquette J."/>
            <person name="Shao M."/>
        </authorList>
    </citation>
    <scope>NUCLEOTIDE SEQUENCE</scope>
    <source>
        <tissue evidence="6">Fresh leaf tissue</tissue>
    </source>
</reference>
<evidence type="ECO:0000313" key="6">
    <source>
        <dbReference type="EMBL" id="KAG8073399.1"/>
    </source>
</evidence>
<feature type="compositionally biased region" description="Low complexity" evidence="4">
    <location>
        <begin position="46"/>
        <end position="56"/>
    </location>
</feature>
<dbReference type="OrthoDB" id="153872at2759"/>
<sequence length="391" mass="42746">MLPDDYCITEGISNPIAAQILDFCDDGLGDDLFAAVATTSEPLAASSEDGSSSSTATPPPSSYSNEITAAAATAFSPLLSFDSTLLSALLEQEQNPNQDTELLPPIDDGTFTSPAYYPDASEANVEQFSQIQVPEHTAEAVPPVQMSTTATALMSLASEYDDECLTAALAGGYMGLDGTLYQQTGVMIPSCNVETPQVGFFNHNNTSNNSMVVMDMNNISGYQRMIEDGLTRTYSNTDSMQGAFTNAAEMQIRENNQHMISGCNESAPTLPSTEGSSLEDSPYKGVRLTAEQRKEKIHRYIKKRNERNFSKKIKYACRKTLADSRPRVRGRFAKNEELCEATRLSSPNHEHYEQITGMKGEDMLDSSEFVAHLSGMNSYSYKCNCTVESWI</sequence>
<comment type="subcellular location">
    <subcellularLocation>
        <location evidence="1 3">Nucleus</location>
    </subcellularLocation>
</comment>
<name>A0A8J5W3K8_ZIZPA</name>
<reference evidence="6" key="1">
    <citation type="journal article" date="2021" name="bioRxiv">
        <title>Whole Genome Assembly and Annotation of Northern Wild Rice, Zizania palustris L., Supports a Whole Genome Duplication in the Zizania Genus.</title>
        <authorList>
            <person name="Haas M."/>
            <person name="Kono T."/>
            <person name="Macchietto M."/>
            <person name="Millas R."/>
            <person name="McGilp L."/>
            <person name="Shao M."/>
            <person name="Duquette J."/>
            <person name="Hirsch C.N."/>
            <person name="Kimball J."/>
        </authorList>
    </citation>
    <scope>NUCLEOTIDE SEQUENCE</scope>
    <source>
        <tissue evidence="6">Fresh leaf tissue</tissue>
    </source>
</reference>
<feature type="domain" description="CCT" evidence="5">
    <location>
        <begin position="293"/>
        <end position="335"/>
    </location>
</feature>
<dbReference type="EMBL" id="JAAALK010000283">
    <property type="protein sequence ID" value="KAG8073399.1"/>
    <property type="molecule type" value="Genomic_DNA"/>
</dbReference>
<dbReference type="GO" id="GO:0009909">
    <property type="term" value="P:regulation of flower development"/>
    <property type="evidence" value="ECO:0007669"/>
    <property type="project" value="InterPro"/>
</dbReference>
<comment type="caution">
    <text evidence="6">The sequence shown here is derived from an EMBL/GenBank/DDBJ whole genome shotgun (WGS) entry which is preliminary data.</text>
</comment>
<dbReference type="PROSITE" id="PS51017">
    <property type="entry name" value="CCT"/>
    <property type="match status" value="1"/>
</dbReference>
<keyword evidence="7" id="KW-1185">Reference proteome</keyword>
<dbReference type="Proteomes" id="UP000729402">
    <property type="component" value="Unassembled WGS sequence"/>
</dbReference>
<dbReference type="InterPro" id="IPR010402">
    <property type="entry name" value="CCT_domain"/>
</dbReference>
<evidence type="ECO:0000256" key="2">
    <source>
        <dbReference type="ARBA" id="ARBA00023242"/>
    </source>
</evidence>